<dbReference type="InterPro" id="IPR005311">
    <property type="entry name" value="PBP_dimer"/>
</dbReference>
<evidence type="ECO:0000259" key="3">
    <source>
        <dbReference type="Pfam" id="PF00905"/>
    </source>
</evidence>
<dbReference type="STRING" id="1797298.A2988_04775"/>
<organism evidence="5 6">
    <name type="scientific">Candidatus Azambacteria bacterium RIFCSPLOWO2_01_FULL_46_25</name>
    <dbReference type="NCBI Taxonomy" id="1797298"/>
    <lineage>
        <taxon>Bacteria</taxon>
        <taxon>Candidatus Azamiibacteriota</taxon>
    </lineage>
</organism>
<dbReference type="Proteomes" id="UP000176650">
    <property type="component" value="Unassembled WGS sequence"/>
</dbReference>
<gene>
    <name evidence="5" type="ORF">A2988_04775</name>
</gene>
<dbReference type="PANTHER" id="PTHR30627">
    <property type="entry name" value="PEPTIDOGLYCAN D,D-TRANSPEPTIDASE"/>
    <property type="match status" value="1"/>
</dbReference>
<dbReference type="InterPro" id="IPR001460">
    <property type="entry name" value="PCN-bd_Tpept"/>
</dbReference>
<dbReference type="SUPFAM" id="SSF56601">
    <property type="entry name" value="beta-lactamase/transpeptidase-like"/>
    <property type="match status" value="1"/>
</dbReference>
<accession>A0A1F5BVZ2</accession>
<evidence type="ECO:0000259" key="4">
    <source>
        <dbReference type="Pfam" id="PF03717"/>
    </source>
</evidence>
<dbReference type="Gene3D" id="3.30.450.330">
    <property type="match status" value="1"/>
</dbReference>
<dbReference type="InterPro" id="IPR012338">
    <property type="entry name" value="Beta-lactam/transpept-like"/>
</dbReference>
<dbReference type="Gene3D" id="3.90.1310.10">
    <property type="entry name" value="Penicillin-binding protein 2a (Domain 2)"/>
    <property type="match status" value="1"/>
</dbReference>
<comment type="subcellular location">
    <subcellularLocation>
        <location evidence="1">Membrane</location>
    </subcellularLocation>
</comment>
<comment type="caution">
    <text evidence="5">The sequence shown here is derived from an EMBL/GenBank/DDBJ whole genome shotgun (WGS) entry which is preliminary data.</text>
</comment>
<dbReference type="PANTHER" id="PTHR30627:SF1">
    <property type="entry name" value="PEPTIDOGLYCAN D,D-TRANSPEPTIDASE FTSI"/>
    <property type="match status" value="1"/>
</dbReference>
<evidence type="ECO:0000256" key="2">
    <source>
        <dbReference type="ARBA" id="ARBA00023136"/>
    </source>
</evidence>
<dbReference type="GO" id="GO:0071555">
    <property type="term" value="P:cell wall organization"/>
    <property type="evidence" value="ECO:0007669"/>
    <property type="project" value="TreeGrafter"/>
</dbReference>
<dbReference type="SUPFAM" id="SSF56519">
    <property type="entry name" value="Penicillin binding protein dimerisation domain"/>
    <property type="match status" value="1"/>
</dbReference>
<name>A0A1F5BVZ2_9BACT</name>
<dbReference type="GO" id="GO:0005886">
    <property type="term" value="C:plasma membrane"/>
    <property type="evidence" value="ECO:0007669"/>
    <property type="project" value="TreeGrafter"/>
</dbReference>
<evidence type="ECO:0000256" key="1">
    <source>
        <dbReference type="ARBA" id="ARBA00004370"/>
    </source>
</evidence>
<evidence type="ECO:0008006" key="7">
    <source>
        <dbReference type="Google" id="ProtNLM"/>
    </source>
</evidence>
<proteinExistence type="predicted"/>
<dbReference type="Pfam" id="PF00905">
    <property type="entry name" value="Transpeptidase"/>
    <property type="match status" value="1"/>
</dbReference>
<sequence>MGAIPPYSLTKRINVLFIFFLFLGLFISSRYANLSVFHHRFGATTPLLSALNDPSVNQQRGEIFFKDRFSELMPLAINKDFFTVYADTRLVKEKEAAARTLFALLSVPYDALFEKLSKPDDPYEALAQKVPDAIVDEIRDLRMPGIGIEAQKGRYYPYQNSASHVVGFLGIKNDKKTGQYGLESFYEDDIRDGGMSSRLVLSVDPHIQFKLEEALKETIQKWQARFGTAIVLEPSTGRMLGMANYPDFNPNEYAKVSDISVFNNTAIAGQFELGSVFKPITMAAGLNEKVITPETTYEDKGQVTMGSYVIKNWDGKAHGVKTMTEVLENSLNTGVVFVEEKIPKETFGKYIREFGFGAKTGIDLSGEVSGNTRNLNTNRDFEFANISFGQGIAITPLQMTSALAAVANNGVLMKPHVVDHVFFADGSDAIIQPEPVRSVVSRETAQALTKMLVSTVVNGNDKARVPGYFVAGKTGTAQIPNEDKKGYSENTIHSFAGFAPAYHPQFVLFLSIDSPQGVRFASESLAPAFADIMSYLLTYYEIPPDFK</sequence>
<feature type="domain" description="Penicillin-binding protein dimerisation" evidence="4">
    <location>
        <begin position="59"/>
        <end position="191"/>
    </location>
</feature>
<protein>
    <recommendedName>
        <fullName evidence="7">Penicillin-binding protein transpeptidase domain-containing protein</fullName>
    </recommendedName>
</protein>
<dbReference type="InterPro" id="IPR036138">
    <property type="entry name" value="PBP_dimer_sf"/>
</dbReference>
<dbReference type="EMBL" id="MEYS01000001">
    <property type="protein sequence ID" value="OGD34776.1"/>
    <property type="molecule type" value="Genomic_DNA"/>
</dbReference>
<dbReference type="Pfam" id="PF03717">
    <property type="entry name" value="PBP_dimer"/>
    <property type="match status" value="1"/>
</dbReference>
<keyword evidence="2" id="KW-0472">Membrane</keyword>
<reference evidence="5 6" key="1">
    <citation type="journal article" date="2016" name="Nat. Commun.">
        <title>Thousands of microbial genomes shed light on interconnected biogeochemical processes in an aquifer system.</title>
        <authorList>
            <person name="Anantharaman K."/>
            <person name="Brown C.T."/>
            <person name="Hug L.A."/>
            <person name="Sharon I."/>
            <person name="Castelle C.J."/>
            <person name="Probst A.J."/>
            <person name="Thomas B.C."/>
            <person name="Singh A."/>
            <person name="Wilkins M.J."/>
            <person name="Karaoz U."/>
            <person name="Brodie E.L."/>
            <person name="Williams K.H."/>
            <person name="Hubbard S.S."/>
            <person name="Banfield J.F."/>
        </authorList>
    </citation>
    <scope>NUCLEOTIDE SEQUENCE [LARGE SCALE GENOMIC DNA]</scope>
</reference>
<evidence type="ECO:0000313" key="5">
    <source>
        <dbReference type="EMBL" id="OGD34776.1"/>
    </source>
</evidence>
<dbReference type="AlphaFoldDB" id="A0A1F5BVZ2"/>
<dbReference type="GO" id="GO:0008658">
    <property type="term" value="F:penicillin binding"/>
    <property type="evidence" value="ECO:0007669"/>
    <property type="project" value="InterPro"/>
</dbReference>
<evidence type="ECO:0000313" key="6">
    <source>
        <dbReference type="Proteomes" id="UP000176650"/>
    </source>
</evidence>
<dbReference type="Gene3D" id="3.40.710.10">
    <property type="entry name" value="DD-peptidase/beta-lactamase superfamily"/>
    <property type="match status" value="1"/>
</dbReference>
<feature type="domain" description="Penicillin-binding protein transpeptidase" evidence="3">
    <location>
        <begin position="227"/>
        <end position="533"/>
    </location>
</feature>
<dbReference type="InterPro" id="IPR050515">
    <property type="entry name" value="Beta-lactam/transpept"/>
</dbReference>